<reference evidence="1" key="1">
    <citation type="submission" date="2022-07" db="EMBL/GenBank/DDBJ databases">
        <title>Characterization of the Novel Bacterium Alteromonas immobilis LMIT006 and Alteromonas gregis LMIT007.</title>
        <authorList>
            <person name="Lin X."/>
        </authorList>
    </citation>
    <scope>NUCLEOTIDE SEQUENCE</scope>
    <source>
        <strain evidence="1">LMIT007</strain>
    </source>
</reference>
<gene>
    <name evidence="1" type="ORF">NLF92_12080</name>
</gene>
<keyword evidence="2" id="KW-1185">Reference proteome</keyword>
<comment type="caution">
    <text evidence="1">The sequence shown here is derived from an EMBL/GenBank/DDBJ whole genome shotgun (WGS) entry which is preliminary data.</text>
</comment>
<evidence type="ECO:0000313" key="1">
    <source>
        <dbReference type="EMBL" id="MCP3429681.1"/>
    </source>
</evidence>
<evidence type="ECO:0000313" key="2">
    <source>
        <dbReference type="Proteomes" id="UP001165413"/>
    </source>
</evidence>
<accession>A0AA41X550</accession>
<proteinExistence type="predicted"/>
<dbReference type="RefSeq" id="WP_254102320.1">
    <property type="nucleotide sequence ID" value="NZ_JANATA010000029.1"/>
</dbReference>
<dbReference type="AlphaFoldDB" id="A0AA41X550"/>
<sequence length="903" mass="96377">MTIKQIALPDVTGLASAGVTVFFMEAVTFTDDGKHLVVKATFVEDGTGGAQRFGYYLYDIANETYVMNFNTQLLTESRLTTSNIEALYFTGNLDSYTVVAEVKAADNPNSVLVALQNGEIRSSDILLDALGDDYSVNVESFALAEDGRHLAIQTSDPSLASVLNPDTNDSSDIYLLDLETQAILRISEVGGAEVVSDTDLQDIAIVGERLQIGFTTDEAYVSPTRTDQNTTDLSGPVGTRTDAYVWSSALDSSGTLTDSGSFILISELPNNTASGFVDTDSGIVLTQDKVLFSSASEFIDVGDNNNAVDSFSYVDGTVDTLTFAGTRFDADTKIIDASISGRYVIVLTSASQVSGSTGAQQLVFIDTLTGISRVVSQNSAGSAGDIDTVKGVIAQSGSYVAFSSLASNLTNEVANTFQGSLFIREYTDINTLPEGKVILDSLPLIGEDLILDFSNIIDDDGLPDEFEVTWNVNGTVVSTTNNVLPSTIINAESVIAAEVSYIDGAGNTETLLVDEFSLFDRPTRSDGSLEYSTKYIVFSSNGESVFDFDLGLSGINYKGQSSLFSGSSEVESIKISTGQILDITNLKGSQDKVFLPGELSDYLTHSSINSATSEMTLISTADFSYTELKFIATSTAADMLVFSDGQVSSTDFKKYLLNDKSDLSELSLDTTFTSDNFSTPINNTKVKAIAIDPNGETFSSFTPATTLQVSGSGGVDKVYIREGTTVDSTNLKSSVDEIYLQGSWADYSKSIDNSGNLLLSRTVSISGTDYVEAVSVASGSTIATNDLLIFADGSIRNKSAVLAVKSEEGGAFSTLDGFDGTVVTPLLESIIDTDFIFPQESGKQIDQTLITTLDVLSESQQSQDNSEINTTSVLVDASVIETDKEQSYVVNTEEFGTNIEIMF</sequence>
<organism evidence="1 2">
    <name type="scientific">Opacimonas viscosa</name>
    <dbReference type="NCBI Taxonomy" id="2961944"/>
    <lineage>
        <taxon>Bacteria</taxon>
        <taxon>Pseudomonadati</taxon>
        <taxon>Pseudomonadota</taxon>
        <taxon>Gammaproteobacteria</taxon>
        <taxon>Alteromonadales</taxon>
        <taxon>Alteromonadaceae</taxon>
        <taxon>Opacimonas</taxon>
    </lineage>
</organism>
<dbReference type="EMBL" id="JANATA010000029">
    <property type="protein sequence ID" value="MCP3429681.1"/>
    <property type="molecule type" value="Genomic_DNA"/>
</dbReference>
<protein>
    <submittedName>
        <fullName evidence="1">Uncharacterized protein</fullName>
    </submittedName>
</protein>
<name>A0AA41X550_9ALTE</name>
<dbReference type="Proteomes" id="UP001165413">
    <property type="component" value="Unassembled WGS sequence"/>
</dbReference>